<proteinExistence type="predicted"/>
<keyword evidence="1" id="KW-0732">Signal</keyword>
<evidence type="ECO:0000256" key="1">
    <source>
        <dbReference type="SAM" id="SignalP"/>
    </source>
</evidence>
<dbReference type="GO" id="GO:0016787">
    <property type="term" value="F:hydrolase activity"/>
    <property type="evidence" value="ECO:0007669"/>
    <property type="project" value="InterPro"/>
</dbReference>
<feature type="signal peptide" evidence="1">
    <location>
        <begin position="1"/>
        <end position="23"/>
    </location>
</feature>
<feature type="domain" description="3-keto-alpha-glucoside-1,2-lyase/3-keto-2-hydroxy-glucal hydratase" evidence="2">
    <location>
        <begin position="39"/>
        <end position="231"/>
    </location>
</feature>
<comment type="caution">
    <text evidence="3">The sequence shown here is derived from an EMBL/GenBank/DDBJ whole genome shotgun (WGS) entry which is preliminary data.</text>
</comment>
<dbReference type="InterPro" id="IPR010496">
    <property type="entry name" value="AL/BT2_dom"/>
</dbReference>
<dbReference type="SUPFAM" id="SSF49899">
    <property type="entry name" value="Concanavalin A-like lectins/glucanases"/>
    <property type="match status" value="1"/>
</dbReference>
<dbReference type="InterPro" id="IPR013320">
    <property type="entry name" value="ConA-like_dom_sf"/>
</dbReference>
<dbReference type="EMBL" id="JAENIG010000014">
    <property type="protein sequence ID" value="MBK1856460.1"/>
    <property type="molecule type" value="Genomic_DNA"/>
</dbReference>
<sequence>MNITTLSKPLLLTLALSTLPCHAKDPEAAKQAAESPQAGAVSLFDGRTLDGWKLVNPKHGPYWSVQNGAITASNGDQKMPTNTFLATTKEYGDFEFTCDFRLSGDHATGLINSGIQYRSLLKNHKKRGMGISGYQADIGKDWWGGIYDEHRRGKLVKGNEAALRASEGFKDDNWHRYKIVCKGNQHKLYINGILTAEYTEKNPKIPAKGVIALQLHRGGVAKIEYKNIFIKEL</sequence>
<dbReference type="AlphaFoldDB" id="A0AAE2SE00"/>
<evidence type="ECO:0000259" key="2">
    <source>
        <dbReference type="Pfam" id="PF06439"/>
    </source>
</evidence>
<reference evidence="3" key="1">
    <citation type="submission" date="2021-01" db="EMBL/GenBank/DDBJ databases">
        <title>Modified the classification status of verrucomicrobia.</title>
        <authorList>
            <person name="Feng X."/>
        </authorList>
    </citation>
    <scope>NUCLEOTIDE SEQUENCE</scope>
    <source>
        <strain evidence="3">5K15</strain>
    </source>
</reference>
<dbReference type="Gene3D" id="2.60.120.560">
    <property type="entry name" value="Exo-inulinase, domain 1"/>
    <property type="match status" value="1"/>
</dbReference>
<dbReference type="Proteomes" id="UP000634206">
    <property type="component" value="Unassembled WGS sequence"/>
</dbReference>
<dbReference type="Pfam" id="PF06439">
    <property type="entry name" value="3keto-disac_hyd"/>
    <property type="match status" value="1"/>
</dbReference>
<dbReference type="RefSeq" id="WP_309491081.1">
    <property type="nucleotide sequence ID" value="NZ_JAENIG010000014.1"/>
</dbReference>
<evidence type="ECO:0000313" key="3">
    <source>
        <dbReference type="EMBL" id="MBK1856460.1"/>
    </source>
</evidence>
<evidence type="ECO:0000313" key="4">
    <source>
        <dbReference type="Proteomes" id="UP000634206"/>
    </source>
</evidence>
<name>A0AAE2SE00_9BACT</name>
<feature type="chain" id="PRO_5042011114" evidence="1">
    <location>
        <begin position="24"/>
        <end position="233"/>
    </location>
</feature>
<keyword evidence="4" id="KW-1185">Reference proteome</keyword>
<protein>
    <submittedName>
        <fullName evidence="3">DUF1080 domain-containing protein</fullName>
    </submittedName>
</protein>
<accession>A0AAE2SE00</accession>
<organism evidence="3 4">
    <name type="scientific">Oceaniferula flava</name>
    <dbReference type="NCBI Taxonomy" id="2800421"/>
    <lineage>
        <taxon>Bacteria</taxon>
        <taxon>Pseudomonadati</taxon>
        <taxon>Verrucomicrobiota</taxon>
        <taxon>Verrucomicrobiia</taxon>
        <taxon>Verrucomicrobiales</taxon>
        <taxon>Verrucomicrobiaceae</taxon>
        <taxon>Oceaniferula</taxon>
    </lineage>
</organism>
<gene>
    <name evidence="3" type="ORF">JIN83_15930</name>
</gene>